<feature type="region of interest" description="Disordered" evidence="7">
    <location>
        <begin position="1651"/>
        <end position="1789"/>
    </location>
</feature>
<dbReference type="SMART" id="SM00612">
    <property type="entry name" value="Kelch"/>
    <property type="match status" value="3"/>
</dbReference>
<feature type="coiled-coil region" evidence="6">
    <location>
        <begin position="1222"/>
        <end position="1288"/>
    </location>
</feature>
<feature type="compositionally biased region" description="Basic and acidic residues" evidence="7">
    <location>
        <begin position="1779"/>
        <end position="1789"/>
    </location>
</feature>
<feature type="coiled-coil region" evidence="6">
    <location>
        <begin position="1021"/>
        <end position="1097"/>
    </location>
</feature>
<feature type="region of interest" description="Disordered" evidence="7">
    <location>
        <begin position="622"/>
        <end position="802"/>
    </location>
</feature>
<evidence type="ECO:0000313" key="9">
    <source>
        <dbReference type="Proteomes" id="UP000717515"/>
    </source>
</evidence>
<dbReference type="EMBL" id="JAIFTL010000209">
    <property type="protein sequence ID" value="KAG9321372.1"/>
    <property type="molecule type" value="Genomic_DNA"/>
</dbReference>
<evidence type="ECO:0000256" key="6">
    <source>
        <dbReference type="SAM" id="Coils"/>
    </source>
</evidence>
<keyword evidence="5 6" id="KW-0175">Coiled coil</keyword>
<evidence type="ECO:0008006" key="10">
    <source>
        <dbReference type="Google" id="ProtNLM"/>
    </source>
</evidence>
<feature type="compositionally biased region" description="Low complexity" evidence="7">
    <location>
        <begin position="20"/>
        <end position="30"/>
    </location>
</feature>
<feature type="region of interest" description="Disordered" evidence="7">
    <location>
        <begin position="1618"/>
        <end position="1639"/>
    </location>
</feature>
<reference evidence="8" key="1">
    <citation type="submission" date="2021-07" db="EMBL/GenBank/DDBJ databases">
        <title>Draft genome of Mortierella alpina, strain LL118, isolated from an aspen leaf litter sample.</title>
        <authorList>
            <person name="Yang S."/>
            <person name="Vinatzer B.A."/>
        </authorList>
    </citation>
    <scope>NUCLEOTIDE SEQUENCE</scope>
    <source>
        <strain evidence="8">LL118</strain>
    </source>
</reference>
<dbReference type="InterPro" id="IPR015915">
    <property type="entry name" value="Kelch-typ_b-propeller"/>
</dbReference>
<feature type="region of interest" description="Disordered" evidence="7">
    <location>
        <begin position="1101"/>
        <end position="1133"/>
    </location>
</feature>
<feature type="compositionally biased region" description="Polar residues" evidence="7">
    <location>
        <begin position="768"/>
        <end position="779"/>
    </location>
</feature>
<evidence type="ECO:0000256" key="5">
    <source>
        <dbReference type="ARBA" id="ARBA00023054"/>
    </source>
</evidence>
<feature type="compositionally biased region" description="Basic and acidic residues" evidence="7">
    <location>
        <begin position="499"/>
        <end position="513"/>
    </location>
</feature>
<feature type="compositionally biased region" description="Low complexity" evidence="7">
    <location>
        <begin position="1714"/>
        <end position="1730"/>
    </location>
</feature>
<dbReference type="PANTHER" id="PTHR46093:SF18">
    <property type="entry name" value="FIBRONECTIN TYPE-III DOMAIN-CONTAINING PROTEIN"/>
    <property type="match status" value="1"/>
</dbReference>
<feature type="region of interest" description="Disordered" evidence="7">
    <location>
        <begin position="1"/>
        <end position="120"/>
    </location>
</feature>
<dbReference type="InterPro" id="IPR006652">
    <property type="entry name" value="Kelch_1"/>
</dbReference>
<keyword evidence="4" id="KW-0677">Repeat</keyword>
<feature type="compositionally biased region" description="Pro residues" evidence="7">
    <location>
        <begin position="735"/>
        <end position="746"/>
    </location>
</feature>
<dbReference type="SUPFAM" id="SSF117281">
    <property type="entry name" value="Kelch motif"/>
    <property type="match status" value="1"/>
</dbReference>
<feature type="coiled-coil region" evidence="6">
    <location>
        <begin position="811"/>
        <end position="888"/>
    </location>
</feature>
<dbReference type="Gene3D" id="2.120.10.80">
    <property type="entry name" value="Kelch-type beta propeller"/>
    <property type="match status" value="2"/>
</dbReference>
<evidence type="ECO:0000256" key="3">
    <source>
        <dbReference type="ARBA" id="ARBA00022490"/>
    </source>
</evidence>
<organism evidence="8 9">
    <name type="scientific">Mortierella alpina</name>
    <name type="common">Oleaginous fungus</name>
    <name type="synonym">Mortierella renispora</name>
    <dbReference type="NCBI Taxonomy" id="64518"/>
    <lineage>
        <taxon>Eukaryota</taxon>
        <taxon>Fungi</taxon>
        <taxon>Fungi incertae sedis</taxon>
        <taxon>Mucoromycota</taxon>
        <taxon>Mortierellomycotina</taxon>
        <taxon>Mortierellomycetes</taxon>
        <taxon>Mortierellales</taxon>
        <taxon>Mortierellaceae</taxon>
        <taxon>Mortierella</taxon>
    </lineage>
</organism>
<feature type="region of interest" description="Disordered" evidence="7">
    <location>
        <begin position="542"/>
        <end position="586"/>
    </location>
</feature>
<evidence type="ECO:0000256" key="1">
    <source>
        <dbReference type="ARBA" id="ARBA00004496"/>
    </source>
</evidence>
<dbReference type="Pfam" id="PF24681">
    <property type="entry name" value="Kelch_KLHDC2_KLHL20_DRC7"/>
    <property type="match status" value="1"/>
</dbReference>
<dbReference type="PANTHER" id="PTHR46093">
    <property type="entry name" value="ACYL-COA-BINDING DOMAIN-CONTAINING PROTEIN 5"/>
    <property type="match status" value="1"/>
</dbReference>
<feature type="compositionally biased region" description="Low complexity" evidence="7">
    <location>
        <begin position="1654"/>
        <end position="1669"/>
    </location>
</feature>
<comment type="caution">
    <text evidence="8">The sequence shown here is derived from an EMBL/GenBank/DDBJ whole genome shotgun (WGS) entry which is preliminary data.</text>
</comment>
<evidence type="ECO:0000256" key="7">
    <source>
        <dbReference type="SAM" id="MobiDB-lite"/>
    </source>
</evidence>
<dbReference type="FunFam" id="2.120.10.80:FF:000049">
    <property type="entry name" value="Cell polarity protein (Tea1)"/>
    <property type="match status" value="1"/>
</dbReference>
<accession>A0A9P8A301</accession>
<evidence type="ECO:0000313" key="8">
    <source>
        <dbReference type="EMBL" id="KAG9321372.1"/>
    </source>
</evidence>
<feature type="compositionally biased region" description="Low complexity" evidence="7">
    <location>
        <begin position="38"/>
        <end position="50"/>
    </location>
</feature>
<feature type="compositionally biased region" description="Polar residues" evidence="7">
    <location>
        <begin position="643"/>
        <end position="655"/>
    </location>
</feature>
<dbReference type="GO" id="GO:0005737">
    <property type="term" value="C:cytoplasm"/>
    <property type="evidence" value="ECO:0007669"/>
    <property type="project" value="UniProtKB-SubCell"/>
</dbReference>
<evidence type="ECO:0000256" key="2">
    <source>
        <dbReference type="ARBA" id="ARBA00022441"/>
    </source>
</evidence>
<feature type="compositionally biased region" description="Basic and acidic residues" evidence="7">
    <location>
        <begin position="1108"/>
        <end position="1119"/>
    </location>
</feature>
<feature type="compositionally biased region" description="Polar residues" evidence="7">
    <location>
        <begin position="471"/>
        <end position="481"/>
    </location>
</feature>
<keyword evidence="3" id="KW-0963">Cytoplasm</keyword>
<dbReference type="SUPFAM" id="SSF90257">
    <property type="entry name" value="Myosin rod fragments"/>
    <property type="match status" value="1"/>
</dbReference>
<proteinExistence type="predicted"/>
<feature type="coiled-coil region" evidence="6">
    <location>
        <begin position="1315"/>
        <end position="1395"/>
    </location>
</feature>
<feature type="compositionally biased region" description="Low complexity" evidence="7">
    <location>
        <begin position="1676"/>
        <end position="1690"/>
    </location>
</feature>
<sequence length="1805" mass="196970">MAGLFTKKKKDDGNNNASKQQQQQQQQPQQRPAPPPNGLGLNNNGMGFNNDSGQFNNSSQGYQQPPPAPPLAAGGPMSPMSPTFAQQQQQPQSFAMNGPPQAQQPHQIPTSGPIALPGAAVAPPPPQLFWTQRRIMGPNPFPRNQHTTSITSTGTDIFLYGGTQRGAPKGDLFVIDSVNLQCQAVAPGGVDPPMPKSGHTAVNIGQYIIYFGGWDPTTGQCDDSLHVLHTARREWNRPPIQGQLPTPRHSHSGCSVGTTMYVFGGQVDNYYLGDIAAFDMKTITQNPRWEIIEPQTESPPARSGHCAAVYDGKIYIFGGADADYFYNDIWCFDTRALTWTPIPASGYLPTGRHGHSCTLVDGVLYIFGGNSPDGSELNDAYAFRIHERRWYLFQNVGPAPSPRSGHTMCTVKDKIFILGGESEQSRMEDAAQIYFVEIPKIRFPDSGPQPGPRQVSSAKLVPNRPGAGSPQPYQQSLTDAGQSDYESDRNSNQPSAPGRPDRPERPARPDRPITQRPASPATFAAPERLSSSVNMAQQMGQPANIQPGQRPLTTMGAPPPRGASSGFQAGGANGSQDAQGDGVSMAARRQTFKDDMNGGYGGAVVGTANNIAVNANRRTMNQIPNGQAGSAAGANPSPLRVINVSSDSPPVSNRSLPGGGVEATTTRPDRRMMSPAAPLSNSKDEEVNPYAMEVLAPVTTGKPNQQADSAGSYIPPPPLAAAAPASNSISVNGTPLPPNMRPPPPAATASPPVSGSIILPPGVEKRSAAQQTATRSPSPASGRAYNRATPTPPPATAAGQTEFSSADLAKFKQLESQAEAVREANERLHQQLKDREEDLDRMRRRENWLVTEVMLARGGGVDPQAAHLNDKRLSMADLEKELGNQQLEGRQLMITKALVKVKEELRSAKMSIATQAQAASFKIKEAERVRTGALQEAAYLKAKLSSMSNAQQDPDALARVEMDRAADLEKRLRLALGELEQIESRYGKAQEGLQQERMARLAAEERSTGSSVLAEQAQAAHTRALAELASLHSRAAKAEAESREYATQLAESQAGFSGHQSQSSGLLQKIKDLKQQVEEHQTALERTQMAYSAANERAIRAETLSDESSGKLERSESLRSELSSELMRSKGETERLQSKVEELEGRWQISKDEVTTLRKLVEDGLGAFNPRGKSQQSAERKHDSIAILSTVSKVSELEHELSSLKSLHKNSQASASKSGAELAEAMIELSRLEQSSMKARAETISLQRQLAEERDGNAELRSELSKTEQELENKINELENNEVQLGLLKDVMREKGIIAEDVMLQAVVRGSGDYAASMEVKVREAEGKARSLEQELEETREHFTQQLDAFEAQRQATVQHSEKTSLLLRKLKNDLAATMKEKETAVAELRQVQDEHTRCSSLSTARDAQSQQQDNERVEMLQMHFDEERRDLTNQVSDLQNRLVDAEMHAAELSQKVISLTERVEEVETLNETISEQLESMQDQADEFKSKALNQEMQLKSDVERLVDEVHQAQERAQAKQLELQNAFALNEQLESQLEDALQAQAAAVASAASGNGSGANAEALSRLDKQRQDLEQRLKKAQDTIQILEGDNSVLEARLQDSEKKVTLLLEDMQNSFTDHSNPHSPLNSANLSGVHQHLNHQLSARTLQVGQSSSAALNSALSTSSPSHDQKPNSAGRAGSAASASPSGLQINKKNSARGNMSASPNQHEDLYQYGGQQNGQQHLQQYHPGHDEDDEDVESGTYRDSVDSITRELEMLKQRPPQQQQQISNNTMDTHSFNDRSPSRLKEYEQMIDEIENARKQH</sequence>
<dbReference type="Proteomes" id="UP000717515">
    <property type="component" value="Unassembled WGS sequence"/>
</dbReference>
<feature type="coiled-coil region" evidence="6">
    <location>
        <begin position="1429"/>
        <end position="1606"/>
    </location>
</feature>
<evidence type="ECO:0000256" key="4">
    <source>
        <dbReference type="ARBA" id="ARBA00022737"/>
    </source>
</evidence>
<feature type="compositionally biased region" description="Polar residues" evidence="7">
    <location>
        <begin position="1691"/>
        <end position="1708"/>
    </location>
</feature>
<comment type="subcellular location">
    <subcellularLocation>
        <location evidence="1">Cytoplasm</location>
    </subcellularLocation>
</comment>
<feature type="region of interest" description="Disordered" evidence="7">
    <location>
        <begin position="444"/>
        <end position="530"/>
    </location>
</feature>
<feature type="compositionally biased region" description="Basic and acidic residues" evidence="7">
    <location>
        <begin position="1747"/>
        <end position="1760"/>
    </location>
</feature>
<gene>
    <name evidence="8" type="ORF">KVV02_002104</name>
</gene>
<feature type="compositionally biased region" description="Polar residues" evidence="7">
    <location>
        <begin position="100"/>
        <end position="110"/>
    </location>
</feature>
<protein>
    <recommendedName>
        <fullName evidence="10">Tip elongation aberrant protein 1</fullName>
    </recommendedName>
</protein>
<name>A0A9P8A301_MORAP</name>
<keyword evidence="2" id="KW-0880">Kelch repeat</keyword>